<reference evidence="2 3" key="1">
    <citation type="journal article" date="2021" name="Nat. Plants">
        <title>The Taxus genome provides insights into paclitaxel biosynthesis.</title>
        <authorList>
            <person name="Xiong X."/>
            <person name="Gou J."/>
            <person name="Liao Q."/>
            <person name="Li Y."/>
            <person name="Zhou Q."/>
            <person name="Bi G."/>
            <person name="Li C."/>
            <person name="Du R."/>
            <person name="Wang X."/>
            <person name="Sun T."/>
            <person name="Guo L."/>
            <person name="Liang H."/>
            <person name="Lu P."/>
            <person name="Wu Y."/>
            <person name="Zhang Z."/>
            <person name="Ro D.K."/>
            <person name="Shang Y."/>
            <person name="Huang S."/>
            <person name="Yan J."/>
        </authorList>
    </citation>
    <scope>NUCLEOTIDE SEQUENCE [LARGE SCALE GENOMIC DNA]</scope>
    <source>
        <strain evidence="2">Ta-2019</strain>
    </source>
</reference>
<sequence length="89" mass="9387">LMDPAVPLSVASSPPSLPRPLCPKPPPREKRIPPPPPGASHDLSLPETEYLPIDPESSGTPRPPSPPPVSLADLFPVSCGPSRFVHGME</sequence>
<evidence type="ECO:0000313" key="2">
    <source>
        <dbReference type="EMBL" id="KAH9297915.1"/>
    </source>
</evidence>
<feature type="non-terminal residue" evidence="2">
    <location>
        <position position="89"/>
    </location>
</feature>
<accession>A0AA38CD83</accession>
<feature type="compositionally biased region" description="Low complexity" evidence="1">
    <location>
        <begin position="1"/>
        <end position="14"/>
    </location>
</feature>
<feature type="non-terminal residue" evidence="2">
    <location>
        <position position="1"/>
    </location>
</feature>
<protein>
    <submittedName>
        <fullName evidence="2">Uncharacterized protein</fullName>
    </submittedName>
</protein>
<feature type="region of interest" description="Disordered" evidence="1">
    <location>
        <begin position="1"/>
        <end position="76"/>
    </location>
</feature>
<gene>
    <name evidence="2" type="ORF">KI387_029597</name>
</gene>
<dbReference type="Proteomes" id="UP000824469">
    <property type="component" value="Unassembled WGS sequence"/>
</dbReference>
<keyword evidence="3" id="KW-1185">Reference proteome</keyword>
<feature type="compositionally biased region" description="Pro residues" evidence="1">
    <location>
        <begin position="15"/>
        <end position="25"/>
    </location>
</feature>
<dbReference type="EMBL" id="JAHRHJ020000010">
    <property type="protein sequence ID" value="KAH9297915.1"/>
    <property type="molecule type" value="Genomic_DNA"/>
</dbReference>
<dbReference type="AlphaFoldDB" id="A0AA38CD83"/>
<proteinExistence type="predicted"/>
<evidence type="ECO:0000256" key="1">
    <source>
        <dbReference type="SAM" id="MobiDB-lite"/>
    </source>
</evidence>
<organism evidence="2 3">
    <name type="scientific">Taxus chinensis</name>
    <name type="common">Chinese yew</name>
    <name type="synonym">Taxus wallichiana var. chinensis</name>
    <dbReference type="NCBI Taxonomy" id="29808"/>
    <lineage>
        <taxon>Eukaryota</taxon>
        <taxon>Viridiplantae</taxon>
        <taxon>Streptophyta</taxon>
        <taxon>Embryophyta</taxon>
        <taxon>Tracheophyta</taxon>
        <taxon>Spermatophyta</taxon>
        <taxon>Pinopsida</taxon>
        <taxon>Pinidae</taxon>
        <taxon>Conifers II</taxon>
        <taxon>Cupressales</taxon>
        <taxon>Taxaceae</taxon>
        <taxon>Taxus</taxon>
    </lineage>
</organism>
<name>A0AA38CD83_TAXCH</name>
<comment type="caution">
    <text evidence="2">The sequence shown here is derived from an EMBL/GenBank/DDBJ whole genome shotgun (WGS) entry which is preliminary data.</text>
</comment>
<evidence type="ECO:0000313" key="3">
    <source>
        <dbReference type="Proteomes" id="UP000824469"/>
    </source>
</evidence>